<name>A0A1G8B8Y7_9FLAO</name>
<proteinExistence type="predicted"/>
<evidence type="ECO:0000313" key="1">
    <source>
        <dbReference type="EMBL" id="SDH29712.1"/>
    </source>
</evidence>
<protein>
    <submittedName>
        <fullName evidence="1">Tubulin/FtsZ family, GTPase domain</fullName>
    </submittedName>
</protein>
<organism evidence="1 2">
    <name type="scientific">Winogradskyella thalassocola</name>
    <dbReference type="NCBI Taxonomy" id="262004"/>
    <lineage>
        <taxon>Bacteria</taxon>
        <taxon>Pseudomonadati</taxon>
        <taxon>Bacteroidota</taxon>
        <taxon>Flavobacteriia</taxon>
        <taxon>Flavobacteriales</taxon>
        <taxon>Flavobacteriaceae</taxon>
        <taxon>Winogradskyella</taxon>
    </lineage>
</organism>
<keyword evidence="2" id="KW-1185">Reference proteome</keyword>
<dbReference type="RefSeq" id="WP_092467068.1">
    <property type="nucleotide sequence ID" value="NZ_FNCZ01000002.1"/>
</dbReference>
<accession>A0A1G8B8Y7</accession>
<evidence type="ECO:0000313" key="2">
    <source>
        <dbReference type="Proteomes" id="UP000199492"/>
    </source>
</evidence>
<dbReference type="STRING" id="262004.SAMN04489796_102188"/>
<dbReference type="OrthoDB" id="844533at2"/>
<sequence>MSKLYIFAIGGTGSRVLKSLTYLLASGVKCNSEKIIPIIIDPDAANGDVSLTTNTLRSYQKIRKSLSFDTNTSNQFFKTEIESQTPNFRIKILNSDKKFKDYIGLASMDRTNRALTSMLFSEKNLEATMDVGFKGNPNMGSVVLNQFQHSDDFKTFASSFSQNDRIFIVSSIFGGTGASGFPLLLKNLREASSELDNHQLLKNSNIGAISVLPYFGVKKDEDSEIEKSTFISKTKAALHYYEHGVNNDVNRMYYIGDDINRDYENNEGSTSQKNDAHFIELASAMAILDFANESVTDQNEVREFGINKNSKNITFPDLDGNTKSILYKPLIQYYLFHMYLENKFPKTFDQKFSAELGLNSDFLNTEFYQELKRFNKGFWTWLEQMSSNERGFSPFTLELTNSEIFNAVNGISLKRSNWKGVKNYERFIEFLNKSLKHDKKGKTKEDRFIDVFYNTTNLLIQEK</sequence>
<dbReference type="Gene3D" id="3.40.50.1440">
    <property type="entry name" value="Tubulin/FtsZ, GTPase domain"/>
    <property type="match status" value="1"/>
</dbReference>
<dbReference type="Proteomes" id="UP000199492">
    <property type="component" value="Unassembled WGS sequence"/>
</dbReference>
<dbReference type="InterPro" id="IPR036525">
    <property type="entry name" value="Tubulin/FtsZ_GTPase_sf"/>
</dbReference>
<gene>
    <name evidence="1" type="ORF">SAMN04489796_102188</name>
</gene>
<dbReference type="AlphaFoldDB" id="A0A1G8B8Y7"/>
<dbReference type="SUPFAM" id="SSF52490">
    <property type="entry name" value="Tubulin nucleotide-binding domain-like"/>
    <property type="match status" value="1"/>
</dbReference>
<dbReference type="EMBL" id="FNCZ01000002">
    <property type="protein sequence ID" value="SDH29712.1"/>
    <property type="molecule type" value="Genomic_DNA"/>
</dbReference>
<reference evidence="2" key="1">
    <citation type="submission" date="2016-10" db="EMBL/GenBank/DDBJ databases">
        <authorList>
            <person name="Varghese N."/>
            <person name="Submissions S."/>
        </authorList>
    </citation>
    <scope>NUCLEOTIDE SEQUENCE [LARGE SCALE GENOMIC DNA]</scope>
    <source>
        <strain evidence="2">DSM 15363</strain>
    </source>
</reference>